<accession>A0AAX3WAJ4</accession>
<gene>
    <name evidence="1" type="primary">psm-mec</name>
    <name evidence="1" type="ORF">PYH69_14485</name>
</gene>
<proteinExistence type="predicted"/>
<reference evidence="1" key="1">
    <citation type="journal article" date="2023" name="Antibiotics">
        <title>Prevalence and Molecular Characterization of Methicillin-Resistant Staphylococci (MRS) and Mammaliicocci (MRM) in Dromedary Camels from Algeria: First Detection of SCCmec-mecC Hybrid in Methicillin-Resistant Mammaliicoccus lentus.</title>
        <authorList>
            <person name="Belhout C."/>
            <person name="Boyen F."/>
            <person name="Vereecke N."/>
            <person name="Theuns S."/>
            <person name="Taibi N."/>
            <person name="Stegger M."/>
            <person name="de la Fe-Rodriguez P.Y."/>
            <person name="Bouayad L."/>
            <person name="Elgroud R."/>
            <person name="Butaye P."/>
        </authorList>
    </citation>
    <scope>NUCLEOTIDE SEQUENCE</scope>
    <source>
        <strain evidence="1">7048</strain>
    </source>
</reference>
<dbReference type="GeneID" id="86198047"/>
<evidence type="ECO:0000313" key="1">
    <source>
        <dbReference type="EMBL" id="WHI61581.1"/>
    </source>
</evidence>
<evidence type="ECO:0000313" key="2">
    <source>
        <dbReference type="Proteomes" id="UP001223261"/>
    </source>
</evidence>
<dbReference type="EMBL" id="CP118848">
    <property type="protein sequence ID" value="WHI61581.1"/>
    <property type="molecule type" value="Genomic_DNA"/>
</dbReference>
<dbReference type="Proteomes" id="UP001223261">
    <property type="component" value="Chromosome"/>
</dbReference>
<dbReference type="AlphaFoldDB" id="A0AAX3WAJ4"/>
<protein>
    <submittedName>
        <fullName evidence="1">Phenol-soluble modulin PSM-mec</fullName>
    </submittedName>
</protein>
<sequence length="22" mass="2417">MDFTGVITSIIDLIKTCIQTFG</sequence>
<organism evidence="1 2">
    <name type="scientific">Mammaliicoccus lentus</name>
    <name type="common">Staphylococcus lentus</name>
    <dbReference type="NCBI Taxonomy" id="42858"/>
    <lineage>
        <taxon>Bacteria</taxon>
        <taxon>Bacillati</taxon>
        <taxon>Bacillota</taxon>
        <taxon>Bacilli</taxon>
        <taxon>Bacillales</taxon>
        <taxon>Staphylococcaceae</taxon>
        <taxon>Mammaliicoccus</taxon>
    </lineage>
</organism>
<name>A0AAX3WAJ4_MAMLE</name>
<dbReference type="RefSeq" id="WP_103323307.1">
    <property type="nucleotide sequence ID" value="NZ_CP118848.1"/>
</dbReference>